<keyword evidence="3" id="KW-1185">Reference proteome</keyword>
<reference evidence="2 3" key="1">
    <citation type="journal article" date="2019" name="Commun. Biol.">
        <title>The bagworm genome reveals a unique fibroin gene that provides high tensile strength.</title>
        <authorList>
            <person name="Kono N."/>
            <person name="Nakamura H."/>
            <person name="Ohtoshi R."/>
            <person name="Tomita M."/>
            <person name="Numata K."/>
            <person name="Arakawa K."/>
        </authorList>
    </citation>
    <scope>NUCLEOTIDE SEQUENCE [LARGE SCALE GENOMIC DNA]</scope>
</reference>
<feature type="compositionally biased region" description="Basic and acidic residues" evidence="1">
    <location>
        <begin position="294"/>
        <end position="306"/>
    </location>
</feature>
<evidence type="ECO:0000313" key="2">
    <source>
        <dbReference type="EMBL" id="GBO99015.1"/>
    </source>
</evidence>
<evidence type="ECO:0000313" key="3">
    <source>
        <dbReference type="Proteomes" id="UP000299102"/>
    </source>
</evidence>
<dbReference type="AlphaFoldDB" id="A0A4C1SB01"/>
<name>A0A4C1SB01_EUMVA</name>
<feature type="compositionally biased region" description="Low complexity" evidence="1">
    <location>
        <begin position="276"/>
        <end position="285"/>
    </location>
</feature>
<gene>
    <name evidence="2" type="ORF">EVAR_382_1</name>
</gene>
<comment type="caution">
    <text evidence="2">The sequence shown here is derived from an EMBL/GenBank/DDBJ whole genome shotgun (WGS) entry which is preliminary data.</text>
</comment>
<sequence length="306" mass="33580">MSGDHDPYVAMAVGGLPLNVFANGRKWWGGVGHARPEMLCCTKLRGLMGQDLKLFMLLEYRLNFFIQPSFTWYDGWLATVPDAPLPLHFIGGASVAHILTAQSEFGCSLSAVQVAFREALVHAPVGAGDGVQSQLALAAAHRHAVVQPAHAARPALHRAVEAHRTARIRHLKGFNEILENQERRWGRERTVERAGVGATVATPQLLTSTAIRLLAQIFRHVFPLTRAPDDGGRRVASDRRHVRREVAAALIHYSRRLGPVSCRSRAGRRRARRPALTRAGRAPTRYSAAGSAMTRRDVARGAEAAR</sequence>
<evidence type="ECO:0000256" key="1">
    <source>
        <dbReference type="SAM" id="MobiDB-lite"/>
    </source>
</evidence>
<protein>
    <submittedName>
        <fullName evidence="2">Uncharacterized protein</fullName>
    </submittedName>
</protein>
<organism evidence="2 3">
    <name type="scientific">Eumeta variegata</name>
    <name type="common">Bagworm moth</name>
    <name type="synonym">Eumeta japonica</name>
    <dbReference type="NCBI Taxonomy" id="151549"/>
    <lineage>
        <taxon>Eukaryota</taxon>
        <taxon>Metazoa</taxon>
        <taxon>Ecdysozoa</taxon>
        <taxon>Arthropoda</taxon>
        <taxon>Hexapoda</taxon>
        <taxon>Insecta</taxon>
        <taxon>Pterygota</taxon>
        <taxon>Neoptera</taxon>
        <taxon>Endopterygota</taxon>
        <taxon>Lepidoptera</taxon>
        <taxon>Glossata</taxon>
        <taxon>Ditrysia</taxon>
        <taxon>Tineoidea</taxon>
        <taxon>Psychidae</taxon>
        <taxon>Oiketicinae</taxon>
        <taxon>Eumeta</taxon>
    </lineage>
</organism>
<feature type="compositionally biased region" description="Basic residues" evidence="1">
    <location>
        <begin position="265"/>
        <end position="275"/>
    </location>
</feature>
<dbReference type="EMBL" id="BGZK01000002">
    <property type="protein sequence ID" value="GBO99015.1"/>
    <property type="molecule type" value="Genomic_DNA"/>
</dbReference>
<feature type="region of interest" description="Disordered" evidence="1">
    <location>
        <begin position="263"/>
        <end position="306"/>
    </location>
</feature>
<dbReference type="Proteomes" id="UP000299102">
    <property type="component" value="Unassembled WGS sequence"/>
</dbReference>
<accession>A0A4C1SB01</accession>
<proteinExistence type="predicted"/>